<keyword evidence="2" id="KW-1185">Reference proteome</keyword>
<accession>A0A084JME8</accession>
<evidence type="ECO:0000313" key="1">
    <source>
        <dbReference type="EMBL" id="KEZ90132.1"/>
    </source>
</evidence>
<proteinExistence type="predicted"/>
<gene>
    <name evidence="1" type="ORF">IO98_11655</name>
</gene>
<sequence length="82" mass="10032">MTQREALKCEDLLYEAIRIAEQSKEEFETVKQCFKNDDMYECERNQRKSDRHWGYAEGICKALKELGFEHREMKRLQELIKW</sequence>
<dbReference type="RefSeq" id="WP_038281091.1">
    <property type="nucleotide sequence ID" value="NZ_JPME01000013.1"/>
</dbReference>
<dbReference type="EMBL" id="JPME01000013">
    <property type="protein sequence ID" value="KEZ90132.1"/>
    <property type="molecule type" value="Genomic_DNA"/>
</dbReference>
<organism evidence="1 2">
    <name type="scientific">Lacrimispora celerecrescens</name>
    <dbReference type="NCBI Taxonomy" id="29354"/>
    <lineage>
        <taxon>Bacteria</taxon>
        <taxon>Bacillati</taxon>
        <taxon>Bacillota</taxon>
        <taxon>Clostridia</taxon>
        <taxon>Lachnospirales</taxon>
        <taxon>Lachnospiraceae</taxon>
        <taxon>Lacrimispora</taxon>
    </lineage>
</organism>
<evidence type="ECO:0000313" key="2">
    <source>
        <dbReference type="Proteomes" id="UP000028525"/>
    </source>
</evidence>
<reference evidence="1 2" key="1">
    <citation type="submission" date="2014-07" db="EMBL/GenBank/DDBJ databases">
        <title>Draft genome of Clostridium celerecrescens 152B isolated from sediments associated with methane hydrate from Krishna Godavari basin.</title>
        <authorList>
            <person name="Honkalas V.S."/>
            <person name="Dabir A.P."/>
            <person name="Arora P."/>
            <person name="Dhakephalkar P.K."/>
        </authorList>
    </citation>
    <scope>NUCLEOTIDE SEQUENCE [LARGE SCALE GENOMIC DNA]</scope>
    <source>
        <strain evidence="1 2">152B</strain>
    </source>
</reference>
<comment type="caution">
    <text evidence="1">The sequence shown here is derived from an EMBL/GenBank/DDBJ whole genome shotgun (WGS) entry which is preliminary data.</text>
</comment>
<dbReference type="Proteomes" id="UP000028525">
    <property type="component" value="Unassembled WGS sequence"/>
</dbReference>
<dbReference type="OrthoDB" id="2051067at2"/>
<name>A0A084JME8_9FIRM</name>
<protein>
    <submittedName>
        <fullName evidence="1">Uncharacterized protein</fullName>
    </submittedName>
</protein>
<dbReference type="AlphaFoldDB" id="A0A084JME8"/>